<dbReference type="AlphaFoldDB" id="A0A1I5HAT5"/>
<evidence type="ECO:0000313" key="2">
    <source>
        <dbReference type="Proteomes" id="UP000199236"/>
    </source>
</evidence>
<accession>A0A1I5HAT5</accession>
<keyword evidence="2" id="KW-1185">Reference proteome</keyword>
<dbReference type="OrthoDB" id="8449472at2"/>
<organism evidence="1 2">
    <name type="scientific">Cohaesibacter marisflavi</name>
    <dbReference type="NCBI Taxonomy" id="655353"/>
    <lineage>
        <taxon>Bacteria</taxon>
        <taxon>Pseudomonadati</taxon>
        <taxon>Pseudomonadota</taxon>
        <taxon>Alphaproteobacteria</taxon>
        <taxon>Hyphomicrobiales</taxon>
        <taxon>Cohaesibacteraceae</taxon>
    </lineage>
</organism>
<dbReference type="EMBL" id="FOVR01000006">
    <property type="protein sequence ID" value="SFO45317.1"/>
    <property type="molecule type" value="Genomic_DNA"/>
</dbReference>
<dbReference type="STRING" id="655353.SAMN04488056_106126"/>
<protein>
    <submittedName>
        <fullName evidence="1">Phage P2 baseplate assembly protein gpV</fullName>
    </submittedName>
</protein>
<dbReference type="Proteomes" id="UP000199236">
    <property type="component" value="Unassembled WGS sequence"/>
</dbReference>
<dbReference type="RefSeq" id="WP_090072942.1">
    <property type="nucleotide sequence ID" value="NZ_FOVR01000006.1"/>
</dbReference>
<gene>
    <name evidence="1" type="ORF">SAMN04488056_106126</name>
</gene>
<sequence>MDPFQEIFSRLSAIEKRVERVIRSGKITKVDGDFAEISVGPGDPIRARKKSFAAGAVKLNITASVGEPVTLFCLNGDARQAFFLPGDWTGENKNPSDGPDELRLTVGSTSLRIKDGQILAEVDGKLLELTGSGVRTVGNVDHDAGYVKNNGVRIDETHTHGGVVRGGSRTFDPK</sequence>
<proteinExistence type="predicted"/>
<reference evidence="1 2" key="1">
    <citation type="submission" date="2016-10" db="EMBL/GenBank/DDBJ databases">
        <authorList>
            <person name="de Groot N.N."/>
        </authorList>
    </citation>
    <scope>NUCLEOTIDE SEQUENCE [LARGE SCALE GENOMIC DNA]</scope>
    <source>
        <strain evidence="1 2">CGMCC 1.9157</strain>
    </source>
</reference>
<dbReference type="Gene3D" id="2.40.50.230">
    <property type="entry name" value="Gp5 N-terminal domain"/>
    <property type="match status" value="1"/>
</dbReference>
<evidence type="ECO:0000313" key="1">
    <source>
        <dbReference type="EMBL" id="SFO45317.1"/>
    </source>
</evidence>
<name>A0A1I5HAT5_9HYPH</name>
<dbReference type="InterPro" id="IPR037026">
    <property type="entry name" value="Vgr_OB-fold_dom_sf"/>
</dbReference>